<accession>A0A926ET42</accession>
<keyword evidence="3" id="KW-1185">Reference proteome</keyword>
<evidence type="ECO:0000256" key="1">
    <source>
        <dbReference type="SAM" id="Phobius"/>
    </source>
</evidence>
<evidence type="ECO:0000313" key="2">
    <source>
        <dbReference type="EMBL" id="MBC8586967.1"/>
    </source>
</evidence>
<keyword evidence="1" id="KW-0812">Transmembrane</keyword>
<comment type="caution">
    <text evidence="2">The sequence shown here is derived from an EMBL/GenBank/DDBJ whole genome shotgun (WGS) entry which is preliminary data.</text>
</comment>
<name>A0A926ET42_9FIRM</name>
<keyword evidence="1" id="KW-0472">Membrane</keyword>
<dbReference type="AlphaFoldDB" id="A0A926ET42"/>
<organism evidence="2 3">
    <name type="scientific">Paratissierella segnis</name>
    <dbReference type="NCBI Taxonomy" id="2763679"/>
    <lineage>
        <taxon>Bacteria</taxon>
        <taxon>Bacillati</taxon>
        <taxon>Bacillota</taxon>
        <taxon>Tissierellia</taxon>
        <taxon>Tissierellales</taxon>
        <taxon>Tissierellaceae</taxon>
        <taxon>Paratissierella</taxon>
    </lineage>
</organism>
<keyword evidence="1" id="KW-1133">Transmembrane helix</keyword>
<dbReference type="Proteomes" id="UP000601171">
    <property type="component" value="Unassembled WGS sequence"/>
</dbReference>
<dbReference type="EMBL" id="JACRTG010000005">
    <property type="protein sequence ID" value="MBC8586967.1"/>
    <property type="molecule type" value="Genomic_DNA"/>
</dbReference>
<gene>
    <name evidence="2" type="ORF">H8707_01760</name>
</gene>
<dbReference type="RefSeq" id="WP_262428437.1">
    <property type="nucleotide sequence ID" value="NZ_JACRTG010000005.1"/>
</dbReference>
<protein>
    <recommendedName>
        <fullName evidence="4">DUF4179 domain-containing protein</fullName>
    </recommendedName>
</protein>
<proteinExistence type="predicted"/>
<reference evidence="2" key="1">
    <citation type="submission" date="2020-08" db="EMBL/GenBank/DDBJ databases">
        <title>Genome public.</title>
        <authorList>
            <person name="Liu C."/>
            <person name="Sun Q."/>
        </authorList>
    </citation>
    <scope>NUCLEOTIDE SEQUENCE</scope>
    <source>
        <strain evidence="2">BX21</strain>
    </source>
</reference>
<evidence type="ECO:0000313" key="3">
    <source>
        <dbReference type="Proteomes" id="UP000601171"/>
    </source>
</evidence>
<evidence type="ECO:0008006" key="4">
    <source>
        <dbReference type="Google" id="ProtNLM"/>
    </source>
</evidence>
<feature type="transmembrane region" description="Helical" evidence="1">
    <location>
        <begin position="52"/>
        <end position="78"/>
    </location>
</feature>
<sequence>MSKFDIDEQNIYDMFSQIAVDSSKIADGVKIKLHEENVKIPIKNHRRWSKSAVAAIVMSVVLVATATATALGGFDWFIERFNPDFGKIVEPVENYSEDQGIRMEVIGAQKYGNKAIVYLSLQDMTGQNRITEQTDFRDGFSVKMNPREIGEDGETLSSMSWREKMIYFDKDTNKVYYEFNITADADSPMSNPLELGSFLIYLGKKSYEEPIDISLAEIKEGETTPIIEDNIWGGVGIRFDDYSSFTEVLTPGYYTDMPHGEKEQWVSNVGIIDGKLHVQIGRFSGGEFGPNDANLALADSKGNIISPDYELMLYGDKDNHLLGVKEDDAYNTEYKYNEYVFSVSKENLNKYTLYYSGSVYTGVEGRWRVAANLSDSNKDIRTWTNDIPVEGHIFEYITLSPLGLQVRGTYEGENCMASSMKVEIETADGIIPLEGGGGSEDPEKHTFNSNWNVKEPLDVTKVSAIIIEGTRISIK</sequence>